<reference evidence="1" key="1">
    <citation type="submission" date="2020-10" db="EMBL/GenBank/DDBJ databases">
        <title>Taxonomic study of unclassified bacteria belonging to the class Ktedonobacteria.</title>
        <authorList>
            <person name="Yabe S."/>
            <person name="Wang C.M."/>
            <person name="Zheng Y."/>
            <person name="Sakai Y."/>
            <person name="Cavaletti L."/>
            <person name="Monciardini P."/>
            <person name="Donadio S."/>
        </authorList>
    </citation>
    <scope>NUCLEOTIDE SEQUENCE</scope>
    <source>
        <strain evidence="1">ID150040</strain>
    </source>
</reference>
<keyword evidence="2" id="KW-1185">Reference proteome</keyword>
<comment type="caution">
    <text evidence="1">The sequence shown here is derived from an EMBL/GenBank/DDBJ whole genome shotgun (WGS) entry which is preliminary data.</text>
</comment>
<evidence type="ECO:0000313" key="1">
    <source>
        <dbReference type="EMBL" id="GHO96513.1"/>
    </source>
</evidence>
<evidence type="ECO:0000313" key="2">
    <source>
        <dbReference type="Proteomes" id="UP000597444"/>
    </source>
</evidence>
<accession>A0A8J3IM63</accession>
<proteinExistence type="predicted"/>
<gene>
    <name evidence="1" type="ORF">KSF_065610</name>
</gene>
<dbReference type="EMBL" id="BNJK01000001">
    <property type="protein sequence ID" value="GHO96513.1"/>
    <property type="molecule type" value="Genomic_DNA"/>
</dbReference>
<sequence>MTLRSKPNHQHAFLVRVTDDPIEIEDKDLLVLSLEWRSGAKRVPQHLSGDLCANHEETTSL</sequence>
<organism evidence="1 2">
    <name type="scientific">Reticulibacter mediterranei</name>
    <dbReference type="NCBI Taxonomy" id="2778369"/>
    <lineage>
        <taxon>Bacteria</taxon>
        <taxon>Bacillati</taxon>
        <taxon>Chloroflexota</taxon>
        <taxon>Ktedonobacteria</taxon>
        <taxon>Ktedonobacterales</taxon>
        <taxon>Reticulibacteraceae</taxon>
        <taxon>Reticulibacter</taxon>
    </lineage>
</organism>
<dbReference type="AlphaFoldDB" id="A0A8J3IM63"/>
<name>A0A8J3IM63_9CHLR</name>
<dbReference type="Proteomes" id="UP000597444">
    <property type="component" value="Unassembled WGS sequence"/>
</dbReference>
<protein>
    <submittedName>
        <fullName evidence="1">Uncharacterized protein</fullName>
    </submittedName>
</protein>